<dbReference type="Gene3D" id="3.90.640.20">
    <property type="entry name" value="Heat-shock cognate protein, ATPase"/>
    <property type="match status" value="1"/>
</dbReference>
<dbReference type="EMBL" id="JBHTIA010000003">
    <property type="protein sequence ID" value="MFD0764845.1"/>
    <property type="molecule type" value="Genomic_DNA"/>
</dbReference>
<feature type="domain" description="Deacetylase PdaC" evidence="3">
    <location>
        <begin position="54"/>
        <end position="152"/>
    </location>
</feature>
<reference evidence="5" key="1">
    <citation type="journal article" date="2019" name="Int. J. Syst. Evol. Microbiol.">
        <title>The Global Catalogue of Microorganisms (GCM) 10K type strain sequencing project: providing services to taxonomists for standard genome sequencing and annotation.</title>
        <authorList>
            <consortium name="The Broad Institute Genomics Platform"/>
            <consortium name="The Broad Institute Genome Sequencing Center for Infectious Disease"/>
            <person name="Wu L."/>
            <person name="Ma J."/>
        </authorList>
    </citation>
    <scope>NUCLEOTIDE SEQUENCE [LARGE SCALE GENOMIC DNA]</scope>
    <source>
        <strain evidence="5">CCUG 60742</strain>
    </source>
</reference>
<proteinExistence type="predicted"/>
<accession>A0ABW2ZF60</accession>
<gene>
    <name evidence="4" type="ORF">ACFQZI_08260</name>
</gene>
<dbReference type="Gene3D" id="3.30.565.40">
    <property type="entry name" value="Fervidobacterium nodosum Rt17-B1 like"/>
    <property type="match status" value="1"/>
</dbReference>
<dbReference type="InterPro" id="IPR021729">
    <property type="entry name" value="DUF3298"/>
</dbReference>
<feature type="signal peptide" evidence="1">
    <location>
        <begin position="1"/>
        <end position="20"/>
    </location>
</feature>
<evidence type="ECO:0000259" key="3">
    <source>
        <dbReference type="Pfam" id="PF13739"/>
    </source>
</evidence>
<dbReference type="Proteomes" id="UP001597073">
    <property type="component" value="Unassembled WGS sequence"/>
</dbReference>
<feature type="chain" id="PRO_5045968367" evidence="1">
    <location>
        <begin position="21"/>
        <end position="271"/>
    </location>
</feature>
<dbReference type="InterPro" id="IPR025303">
    <property type="entry name" value="PdaC"/>
</dbReference>
<sequence length="271" mass="30514">MKITSILLLAVLGLSSCKWGSSPNIDKDGIFRDTVTYTYQTIHERAADCGTKPDSTCTVADIKYPVFKDKAVLNDTIKHKLLNTFMLGEKADTGLKAMATNFIKSYRDFKKDDPKSEMYYTLESYAKVIGQDSALITLEYGGYAYQGGAHGSSFTGFINWDGKTNKPVALDDILIDGYKPELNKIAERIFRKNEKLTPTAPLDNYFFENNKFALNENYLITPVGLRFMYNQYEIKPYAAGQTELIIPYSEISKLMRPKSVASQYLNKNAGI</sequence>
<organism evidence="4 5">
    <name type="scientific">Mucilaginibacter lutimaris</name>
    <dbReference type="NCBI Taxonomy" id="931629"/>
    <lineage>
        <taxon>Bacteria</taxon>
        <taxon>Pseudomonadati</taxon>
        <taxon>Bacteroidota</taxon>
        <taxon>Sphingobacteriia</taxon>
        <taxon>Sphingobacteriales</taxon>
        <taxon>Sphingobacteriaceae</taxon>
        <taxon>Mucilaginibacter</taxon>
    </lineage>
</organism>
<evidence type="ECO:0000313" key="5">
    <source>
        <dbReference type="Proteomes" id="UP001597073"/>
    </source>
</evidence>
<dbReference type="InterPro" id="IPR037126">
    <property type="entry name" value="PdaC/RsiV-like_sf"/>
</dbReference>
<keyword evidence="5" id="KW-1185">Reference proteome</keyword>
<dbReference type="PROSITE" id="PS51257">
    <property type="entry name" value="PROKAR_LIPOPROTEIN"/>
    <property type="match status" value="1"/>
</dbReference>
<evidence type="ECO:0000259" key="2">
    <source>
        <dbReference type="Pfam" id="PF11738"/>
    </source>
</evidence>
<evidence type="ECO:0000256" key="1">
    <source>
        <dbReference type="SAM" id="SignalP"/>
    </source>
</evidence>
<dbReference type="RefSeq" id="WP_377140953.1">
    <property type="nucleotide sequence ID" value="NZ_JBHTIA010000003.1"/>
</dbReference>
<dbReference type="Pfam" id="PF13739">
    <property type="entry name" value="PdaC"/>
    <property type="match status" value="1"/>
</dbReference>
<protein>
    <submittedName>
        <fullName evidence="4">DUF3298 domain-containing protein</fullName>
    </submittedName>
</protein>
<dbReference type="Pfam" id="PF11738">
    <property type="entry name" value="DUF3298"/>
    <property type="match status" value="1"/>
</dbReference>
<evidence type="ECO:0000313" key="4">
    <source>
        <dbReference type="EMBL" id="MFD0764845.1"/>
    </source>
</evidence>
<keyword evidence="1" id="KW-0732">Signal</keyword>
<feature type="domain" description="DUF3298" evidence="2">
    <location>
        <begin position="171"/>
        <end position="249"/>
    </location>
</feature>
<name>A0ABW2ZF60_9SPHI</name>
<comment type="caution">
    <text evidence="4">The sequence shown here is derived from an EMBL/GenBank/DDBJ whole genome shotgun (WGS) entry which is preliminary data.</text>
</comment>